<accession>A0A2W4W2Y8</accession>
<reference evidence="1 2" key="2">
    <citation type="submission" date="2018-06" db="EMBL/GenBank/DDBJ databases">
        <title>Metagenomic assembly of (sub)arctic Cyanobacteria and their associated microbiome from non-axenic cultures.</title>
        <authorList>
            <person name="Baurain D."/>
        </authorList>
    </citation>
    <scope>NUCLEOTIDE SEQUENCE [LARGE SCALE GENOMIC DNA]</scope>
    <source>
        <strain evidence="1">ULC041bin1</strain>
    </source>
</reference>
<dbReference type="Proteomes" id="UP000249081">
    <property type="component" value="Unassembled WGS sequence"/>
</dbReference>
<proteinExistence type="predicted"/>
<gene>
    <name evidence="1" type="ORF">DCF17_13855</name>
</gene>
<sequence>MATLTIEIPDDLMDRIGPIRDQLPELLRRCLQPDLLSAQVYRYILNFLASQPTPEQVAAFRPAAAMQTRLRHLLSRSDKGTLTPEESQELDEYENIEHLIILLKAGNLPHLTTESAS</sequence>
<reference evidence="2" key="1">
    <citation type="submission" date="2018-04" db="EMBL/GenBank/DDBJ databases">
        <authorList>
            <person name="Cornet L."/>
        </authorList>
    </citation>
    <scope>NUCLEOTIDE SEQUENCE [LARGE SCALE GENOMIC DNA]</scope>
</reference>
<dbReference type="EMBL" id="QBMN01000095">
    <property type="protein sequence ID" value="PZO38966.1"/>
    <property type="molecule type" value="Genomic_DNA"/>
</dbReference>
<dbReference type="AlphaFoldDB" id="A0A2W4W2Y8"/>
<organism evidence="1 2">
    <name type="scientific">Shackletoniella antarctica</name>
    <dbReference type="NCBI Taxonomy" id="268115"/>
    <lineage>
        <taxon>Bacteria</taxon>
        <taxon>Bacillati</taxon>
        <taxon>Cyanobacteriota</taxon>
        <taxon>Cyanophyceae</taxon>
        <taxon>Oculatellales</taxon>
        <taxon>Oculatellaceae</taxon>
        <taxon>Shackletoniella</taxon>
    </lineage>
</organism>
<protein>
    <submittedName>
        <fullName evidence="1">Uncharacterized protein</fullName>
    </submittedName>
</protein>
<comment type="caution">
    <text evidence="1">The sequence shown here is derived from an EMBL/GenBank/DDBJ whole genome shotgun (WGS) entry which is preliminary data.</text>
</comment>
<name>A0A2W4W2Y8_9CYAN</name>
<evidence type="ECO:0000313" key="2">
    <source>
        <dbReference type="Proteomes" id="UP000249081"/>
    </source>
</evidence>
<evidence type="ECO:0000313" key="1">
    <source>
        <dbReference type="EMBL" id="PZO38966.1"/>
    </source>
</evidence>